<name>A0ABV1V043_9ACTN</name>
<sequence length="87" mass="8969">MRAKLQILAWALGLLALAHPSLVPPVLGTAGMVLAVAVDVLGWFLTNLSLTLTIAAGLLLVRVFPGISCWLGRAWVASVAAVGPVKA</sequence>
<keyword evidence="1" id="KW-0812">Transmembrane</keyword>
<evidence type="ECO:0000313" key="2">
    <source>
        <dbReference type="EMBL" id="MER6616302.1"/>
    </source>
</evidence>
<keyword evidence="1" id="KW-1133">Transmembrane helix</keyword>
<dbReference type="Proteomes" id="UP001445472">
    <property type="component" value="Unassembled WGS sequence"/>
</dbReference>
<dbReference type="RefSeq" id="WP_351977678.1">
    <property type="nucleotide sequence ID" value="NZ_JBEPBX010000023.1"/>
</dbReference>
<dbReference type="EMBL" id="JBEPBX010000023">
    <property type="protein sequence ID" value="MER6616302.1"/>
    <property type="molecule type" value="Genomic_DNA"/>
</dbReference>
<protein>
    <submittedName>
        <fullName evidence="2">Uncharacterized protein</fullName>
    </submittedName>
</protein>
<keyword evidence="1" id="KW-0472">Membrane</keyword>
<gene>
    <name evidence="2" type="ORF">ABT276_23605</name>
</gene>
<evidence type="ECO:0000313" key="3">
    <source>
        <dbReference type="Proteomes" id="UP001445472"/>
    </source>
</evidence>
<accession>A0ABV1V043</accession>
<proteinExistence type="predicted"/>
<organism evidence="2 3">
    <name type="scientific">Streptomyces xantholiticus</name>
    <dbReference type="NCBI Taxonomy" id="68285"/>
    <lineage>
        <taxon>Bacteria</taxon>
        <taxon>Bacillati</taxon>
        <taxon>Actinomycetota</taxon>
        <taxon>Actinomycetes</taxon>
        <taxon>Kitasatosporales</taxon>
        <taxon>Streptomycetaceae</taxon>
        <taxon>Streptomyces</taxon>
    </lineage>
</organism>
<feature type="transmembrane region" description="Helical" evidence="1">
    <location>
        <begin position="45"/>
        <end position="64"/>
    </location>
</feature>
<keyword evidence="3" id="KW-1185">Reference proteome</keyword>
<evidence type="ECO:0000256" key="1">
    <source>
        <dbReference type="SAM" id="Phobius"/>
    </source>
</evidence>
<reference evidence="2 3" key="1">
    <citation type="submission" date="2024-06" db="EMBL/GenBank/DDBJ databases">
        <title>The Natural Products Discovery Center: Release of the First 8490 Sequenced Strains for Exploring Actinobacteria Biosynthetic Diversity.</title>
        <authorList>
            <person name="Kalkreuter E."/>
            <person name="Kautsar S.A."/>
            <person name="Yang D."/>
            <person name="Bader C.D."/>
            <person name="Teijaro C.N."/>
            <person name="Fluegel L."/>
            <person name="Davis C.M."/>
            <person name="Simpson J.R."/>
            <person name="Lauterbach L."/>
            <person name="Steele A.D."/>
            <person name="Gui C."/>
            <person name="Meng S."/>
            <person name="Li G."/>
            <person name="Viehrig K."/>
            <person name="Ye F."/>
            <person name="Su P."/>
            <person name="Kiefer A.F."/>
            <person name="Nichols A."/>
            <person name="Cepeda A.J."/>
            <person name="Yan W."/>
            <person name="Fan B."/>
            <person name="Jiang Y."/>
            <person name="Adhikari A."/>
            <person name="Zheng C.-J."/>
            <person name="Schuster L."/>
            <person name="Cowan T.M."/>
            <person name="Smanski M.J."/>
            <person name="Chevrette M.G."/>
            <person name="De Carvalho L.P.S."/>
            <person name="Shen B."/>
        </authorList>
    </citation>
    <scope>NUCLEOTIDE SEQUENCE [LARGE SCALE GENOMIC DNA]</scope>
    <source>
        <strain evidence="2 3">NPDC000837</strain>
    </source>
</reference>
<comment type="caution">
    <text evidence="2">The sequence shown here is derived from an EMBL/GenBank/DDBJ whole genome shotgun (WGS) entry which is preliminary data.</text>
</comment>